<reference evidence="1" key="1">
    <citation type="submission" date="2014-11" db="EMBL/GenBank/DDBJ databases">
        <authorList>
            <person name="Amaro Gonzalez C."/>
        </authorList>
    </citation>
    <scope>NUCLEOTIDE SEQUENCE</scope>
</reference>
<organism evidence="1">
    <name type="scientific">Anguilla anguilla</name>
    <name type="common">European freshwater eel</name>
    <name type="synonym">Muraena anguilla</name>
    <dbReference type="NCBI Taxonomy" id="7936"/>
    <lineage>
        <taxon>Eukaryota</taxon>
        <taxon>Metazoa</taxon>
        <taxon>Chordata</taxon>
        <taxon>Craniata</taxon>
        <taxon>Vertebrata</taxon>
        <taxon>Euteleostomi</taxon>
        <taxon>Actinopterygii</taxon>
        <taxon>Neopterygii</taxon>
        <taxon>Teleostei</taxon>
        <taxon>Anguilliformes</taxon>
        <taxon>Anguillidae</taxon>
        <taxon>Anguilla</taxon>
    </lineage>
</organism>
<proteinExistence type="predicted"/>
<accession>A0A0E9UZK5</accession>
<protein>
    <submittedName>
        <fullName evidence="1">Uncharacterized protein</fullName>
    </submittedName>
</protein>
<sequence length="19" mass="1991">MPLSKPRNLHRSPGSSGVA</sequence>
<dbReference type="AlphaFoldDB" id="A0A0E9UZK5"/>
<name>A0A0E9UZK5_ANGAN</name>
<reference evidence="1" key="2">
    <citation type="journal article" date="2015" name="Fish Shellfish Immunol.">
        <title>Early steps in the European eel (Anguilla anguilla)-Vibrio vulnificus interaction in the gills: Role of the RtxA13 toxin.</title>
        <authorList>
            <person name="Callol A."/>
            <person name="Pajuelo D."/>
            <person name="Ebbesson L."/>
            <person name="Teles M."/>
            <person name="MacKenzie S."/>
            <person name="Amaro C."/>
        </authorList>
    </citation>
    <scope>NUCLEOTIDE SEQUENCE</scope>
</reference>
<dbReference type="EMBL" id="GBXM01037288">
    <property type="protein sequence ID" value="JAH71289.1"/>
    <property type="molecule type" value="Transcribed_RNA"/>
</dbReference>
<evidence type="ECO:0000313" key="1">
    <source>
        <dbReference type="EMBL" id="JAH71289.1"/>
    </source>
</evidence>